<accession>A0A1I6H4B8</accession>
<feature type="signal peptide" evidence="1">
    <location>
        <begin position="1"/>
        <end position="19"/>
    </location>
</feature>
<reference evidence="2 3" key="1">
    <citation type="submission" date="2016-10" db="EMBL/GenBank/DDBJ databases">
        <authorList>
            <person name="de Groot N.N."/>
        </authorList>
    </citation>
    <scope>NUCLEOTIDE SEQUENCE [LARGE SCALE GENOMIC DNA]</scope>
    <source>
        <strain evidence="2 3">DSM 21019</strain>
    </source>
</reference>
<evidence type="ECO:0000313" key="3">
    <source>
        <dbReference type="Proteomes" id="UP000199534"/>
    </source>
</evidence>
<dbReference type="EMBL" id="FOYQ01000002">
    <property type="protein sequence ID" value="SFR49336.1"/>
    <property type="molecule type" value="Genomic_DNA"/>
</dbReference>
<proteinExistence type="predicted"/>
<sequence>MKKVIVVLAFLAGGLLVNAQDDTGATSEGRWLIEANTGFGGDGLAHGANTSFGLSTSDGSTIWAVGGEAGYFVIDDLAIKVGLGYTDLDGFSLFTYKLGAKYYINSAIPVQLDLTGGSIQDADENPLYLGMQGGYAIFISNSVSIEPGLRYNFSLNDQFTEEGIFEIRVGFVIHI</sequence>
<dbReference type="AlphaFoldDB" id="A0A1I6H4B8"/>
<dbReference type="InterPro" id="IPR011250">
    <property type="entry name" value="OMP/PagP_B-barrel"/>
</dbReference>
<dbReference type="STRING" id="400055.SAMN04490243_2243"/>
<dbReference type="RefSeq" id="WP_092982665.1">
    <property type="nucleotide sequence ID" value="NZ_FOYQ01000002.1"/>
</dbReference>
<keyword evidence="1" id="KW-0732">Signal</keyword>
<keyword evidence="3" id="KW-1185">Reference proteome</keyword>
<feature type="chain" id="PRO_5011436526" description="Outer membrane protein beta-barrel domain-containing protein" evidence="1">
    <location>
        <begin position="20"/>
        <end position="175"/>
    </location>
</feature>
<dbReference type="SUPFAM" id="SSF56925">
    <property type="entry name" value="OMPA-like"/>
    <property type="match status" value="1"/>
</dbReference>
<dbReference type="Proteomes" id="UP000199534">
    <property type="component" value="Unassembled WGS sequence"/>
</dbReference>
<evidence type="ECO:0000256" key="1">
    <source>
        <dbReference type="SAM" id="SignalP"/>
    </source>
</evidence>
<name>A0A1I6H4B8_9FLAO</name>
<organism evidence="2 3">
    <name type="scientific">Robiginitalea myxolifaciens</name>
    <dbReference type="NCBI Taxonomy" id="400055"/>
    <lineage>
        <taxon>Bacteria</taxon>
        <taxon>Pseudomonadati</taxon>
        <taxon>Bacteroidota</taxon>
        <taxon>Flavobacteriia</taxon>
        <taxon>Flavobacteriales</taxon>
        <taxon>Flavobacteriaceae</taxon>
        <taxon>Robiginitalea</taxon>
    </lineage>
</organism>
<evidence type="ECO:0008006" key="4">
    <source>
        <dbReference type="Google" id="ProtNLM"/>
    </source>
</evidence>
<evidence type="ECO:0000313" key="2">
    <source>
        <dbReference type="EMBL" id="SFR49336.1"/>
    </source>
</evidence>
<protein>
    <recommendedName>
        <fullName evidence="4">Outer membrane protein beta-barrel domain-containing protein</fullName>
    </recommendedName>
</protein>
<gene>
    <name evidence="2" type="ORF">SAMN04490243_2243</name>
</gene>
<dbReference type="OrthoDB" id="945117at2"/>